<dbReference type="OrthoDB" id="6819088at2759"/>
<dbReference type="Proteomes" id="UP000279307">
    <property type="component" value="Chromosome 10"/>
</dbReference>
<accession>A0A3L8DC43</accession>
<comment type="caution">
    <text evidence="2">The sequence shown here is derived from an EMBL/GenBank/DDBJ whole genome shotgun (WGS) entry which is preliminary data.</text>
</comment>
<dbReference type="EMBL" id="QOIP01000010">
    <property type="protein sequence ID" value="RLU17876.1"/>
    <property type="molecule type" value="Genomic_DNA"/>
</dbReference>
<evidence type="ECO:0000313" key="2">
    <source>
        <dbReference type="EMBL" id="RLU17876.1"/>
    </source>
</evidence>
<dbReference type="AlphaFoldDB" id="A0A3L8DC43"/>
<reference evidence="2" key="2">
    <citation type="submission" date="2018-07" db="EMBL/GenBank/DDBJ databases">
        <authorList>
            <person name="Mckenzie S.K."/>
            <person name="Kronauer D.J.C."/>
        </authorList>
    </citation>
    <scope>NUCLEOTIDE SEQUENCE</scope>
    <source>
        <strain evidence="2">Clonal line C1</strain>
    </source>
</reference>
<reference evidence="2" key="1">
    <citation type="journal article" date="2018" name="Genome Res.">
        <title>The genomic architecture and molecular evolution of ant odorant receptors.</title>
        <authorList>
            <person name="McKenzie S.K."/>
            <person name="Kronauer D.J.C."/>
        </authorList>
    </citation>
    <scope>NUCLEOTIDE SEQUENCE [LARGE SCALE GENOMIC DNA]</scope>
    <source>
        <strain evidence="2">Clonal line C1</strain>
    </source>
</reference>
<evidence type="ECO:0000256" key="1">
    <source>
        <dbReference type="SAM" id="MobiDB-lite"/>
    </source>
</evidence>
<proteinExistence type="predicted"/>
<gene>
    <name evidence="2" type="ORF">DMN91_010115</name>
</gene>
<sequence>MALSLAIPLFGLNNDYFSALNAKLLNIERERNLQNSFDSGRDSPSTGSETSGISSFITSAESTPISSRSETPIDVFCRNQDNNNKTDVDELRIMFRGRNILNLGSNIRLPFWQLREQTLTHQDYQNFVANRRTCHQLRDQALTNDYPTRCCKECGFYTPSPII</sequence>
<organism evidence="2">
    <name type="scientific">Ooceraea biroi</name>
    <name type="common">Clonal raider ant</name>
    <name type="synonym">Cerapachys biroi</name>
    <dbReference type="NCBI Taxonomy" id="2015173"/>
    <lineage>
        <taxon>Eukaryota</taxon>
        <taxon>Metazoa</taxon>
        <taxon>Ecdysozoa</taxon>
        <taxon>Arthropoda</taxon>
        <taxon>Hexapoda</taxon>
        <taxon>Insecta</taxon>
        <taxon>Pterygota</taxon>
        <taxon>Neoptera</taxon>
        <taxon>Endopterygota</taxon>
        <taxon>Hymenoptera</taxon>
        <taxon>Apocrita</taxon>
        <taxon>Aculeata</taxon>
        <taxon>Formicoidea</taxon>
        <taxon>Formicidae</taxon>
        <taxon>Dorylinae</taxon>
        <taxon>Ooceraea</taxon>
    </lineage>
</organism>
<feature type="region of interest" description="Disordered" evidence="1">
    <location>
        <begin position="35"/>
        <end position="67"/>
    </location>
</feature>
<name>A0A3L8DC43_OOCBI</name>
<protein>
    <submittedName>
        <fullName evidence="2">Uncharacterized protein</fullName>
    </submittedName>
</protein>